<gene>
    <name evidence="1" type="ORF">DPX39_060057200</name>
</gene>
<accession>A0A3L6L6V2</accession>
<comment type="caution">
    <text evidence="1">The sequence shown here is derived from an EMBL/GenBank/DDBJ whole genome shotgun (WGS) entry which is preliminary data.</text>
</comment>
<sequence>MSTIAAAYLFAMVAATQKALSGDKGQKSAFQAAPIKASCKLSWEIRSDDNVFETKEEIAACQIVKEKKKLLLITEQQTCNKTERQAQRLLQNLIPNDTAQMLCAQTCQARSERSEKIAAGAAQEIIKPEKAS</sequence>
<reference evidence="1" key="1">
    <citation type="submission" date="2018-09" db="EMBL/GenBank/DDBJ databases">
        <title>whole genome sequence of T. equiperdum IVM-t1 strain.</title>
        <authorList>
            <person name="Suganuma K."/>
        </authorList>
    </citation>
    <scope>NUCLEOTIDE SEQUENCE [LARGE SCALE GENOMIC DNA]</scope>
    <source>
        <strain evidence="1">IVM-t1</strain>
    </source>
</reference>
<proteinExistence type="predicted"/>
<dbReference type="AlphaFoldDB" id="A0A3L6L6V2"/>
<dbReference type="Proteomes" id="UP000266743">
    <property type="component" value="Chromosome 6"/>
</dbReference>
<organism evidence="1">
    <name type="scientific">Trypanosoma brucei equiperdum</name>
    <dbReference type="NCBI Taxonomy" id="630700"/>
    <lineage>
        <taxon>Eukaryota</taxon>
        <taxon>Discoba</taxon>
        <taxon>Euglenozoa</taxon>
        <taxon>Kinetoplastea</taxon>
        <taxon>Metakinetoplastina</taxon>
        <taxon>Trypanosomatida</taxon>
        <taxon>Trypanosomatidae</taxon>
        <taxon>Trypanosoma</taxon>
    </lineage>
</organism>
<evidence type="ECO:0000313" key="1">
    <source>
        <dbReference type="EMBL" id="RHW71888.1"/>
    </source>
</evidence>
<dbReference type="EMBL" id="QSBY01000006">
    <property type="protein sequence ID" value="RHW71888.1"/>
    <property type="molecule type" value="Genomic_DNA"/>
</dbReference>
<protein>
    <submittedName>
        <fullName evidence="1">Uncharacterized protein</fullName>
    </submittedName>
</protein>
<name>A0A3L6L6V2_9TRYP</name>